<accession>T2M712</accession>
<dbReference type="GO" id="GO:0003676">
    <property type="term" value="F:nucleic acid binding"/>
    <property type="evidence" value="ECO:0007669"/>
    <property type="project" value="InterPro"/>
</dbReference>
<feature type="non-terminal residue" evidence="3">
    <location>
        <position position="1"/>
    </location>
</feature>
<name>T2M712_HYDVU</name>
<organism evidence="3">
    <name type="scientific">Hydra vulgaris</name>
    <name type="common">Hydra</name>
    <name type="synonym">Hydra attenuata</name>
    <dbReference type="NCBI Taxonomy" id="6087"/>
    <lineage>
        <taxon>Eukaryota</taxon>
        <taxon>Metazoa</taxon>
        <taxon>Cnidaria</taxon>
        <taxon>Hydrozoa</taxon>
        <taxon>Hydroidolina</taxon>
        <taxon>Anthoathecata</taxon>
        <taxon>Aplanulata</taxon>
        <taxon>Hydridae</taxon>
        <taxon>Hydra</taxon>
    </lineage>
</organism>
<dbReference type="OrthoDB" id="199574at2759"/>
<dbReference type="AlphaFoldDB" id="T2M712"/>
<dbReference type="EMBL" id="HAAD01001682">
    <property type="protein sequence ID" value="CDG67914.1"/>
    <property type="molecule type" value="mRNA"/>
</dbReference>
<feature type="compositionally biased region" description="Low complexity" evidence="1">
    <location>
        <begin position="455"/>
        <end position="473"/>
    </location>
</feature>
<dbReference type="GO" id="GO:0005634">
    <property type="term" value="C:nucleus"/>
    <property type="evidence" value="ECO:0007669"/>
    <property type="project" value="TreeGrafter"/>
</dbReference>
<reference evidence="3" key="1">
    <citation type="journal article" date="2013" name="Genome Biol. Evol.">
        <title>Punctuated emergences of genetic and phenotypic innovations in eumetazoan, bilaterian, euteleostome, and hominidae ancestors.</title>
        <authorList>
            <person name="Wenger Y."/>
            <person name="Galliot B."/>
        </authorList>
    </citation>
    <scope>NUCLEOTIDE SEQUENCE</scope>
    <source>
        <tissue evidence="3">Whole animals</tissue>
    </source>
</reference>
<feature type="compositionally biased region" description="Basic and acidic residues" evidence="1">
    <location>
        <begin position="360"/>
        <end position="380"/>
    </location>
</feature>
<evidence type="ECO:0000259" key="2">
    <source>
        <dbReference type="PROSITE" id="PS50250"/>
    </source>
</evidence>
<evidence type="ECO:0000256" key="1">
    <source>
        <dbReference type="SAM" id="MobiDB-lite"/>
    </source>
</evidence>
<dbReference type="InterPro" id="IPR004875">
    <property type="entry name" value="DDE_SF_endonuclease_dom"/>
</dbReference>
<dbReference type="FunFam" id="1.25.40.990:FF:000010">
    <property type="entry name" value="Leukocyte receptor cluster member"/>
    <property type="match status" value="1"/>
</dbReference>
<feature type="region of interest" description="Disordered" evidence="1">
    <location>
        <begin position="209"/>
        <end position="285"/>
    </location>
</feature>
<feature type="compositionally biased region" description="Basic residues" evidence="1">
    <location>
        <begin position="494"/>
        <end position="510"/>
    </location>
</feature>
<feature type="compositionally biased region" description="Basic and acidic residues" evidence="1">
    <location>
        <begin position="274"/>
        <end position="285"/>
    </location>
</feature>
<proteinExistence type="evidence at transcript level"/>
<protein>
    <submittedName>
        <fullName evidence="3">Leukocyte receptor cluster member 8</fullName>
    </submittedName>
</protein>
<feature type="region of interest" description="Disordered" evidence="1">
    <location>
        <begin position="339"/>
        <end position="386"/>
    </location>
</feature>
<feature type="domain" description="PCI" evidence="2">
    <location>
        <begin position="652"/>
        <end position="817"/>
    </location>
</feature>
<feature type="region of interest" description="Disordered" evidence="1">
    <location>
        <begin position="445"/>
        <end position="510"/>
    </location>
</feature>
<dbReference type="InterPro" id="IPR045107">
    <property type="entry name" value="SAC3/GANP/THP3"/>
</dbReference>
<sequence length="817" mass="93267">MTEVQFLQFSHHFVKYARSTKERPVLLLLDNHDSHLSVEALDYFKENGVSVCSFPPHCSHKLQPLDRSVFGPFKKYTNTACDAWMTMHPGSTIITEDPVVASTRDIAPELPSDAWELAKAALDGLKAKDEENKETNDNMLMHSLNPPPMISPNGAYGYPPNAWFNYAPNIPIHPFIQPHPQYGFHESFYNMRIPPNGYNIHYPPPIYPPQSYRQPFNRPPLPVERPYRSGFPPPPPPPPPPYQPNNFYQQPSAYANENESNYNSFESGTPVSEGESKSGKETNETSYIEKPKSFADAVKNSKIIWKKKGVLNKDGSVFSTKIGKGWTNQGFSQIDSNNAKVNSRTNEKRDFEEINGNSEADVKRSKNEIKEQNDHNEIKGSQKRPVKEWPVAMKEWVRMSFNKCTSEYMKDQLEKPLKAFISQVLNDGSAWTMNWSSKPLFELEEKVNRRRSTRRSNSTGKSRSRSRSFSVSPKRTRSAINSGSSDDSTEPIKAKKIQSRIGKKIPAKKKKKQMAVQAKFQVSEDAFVTKKKEDRAARFEKSLTKTITYSTEPLTQDGEEDINYHITGTSQDLIKHYLRLTTAPDPETVRPQYILEKSLKHIKQHWKDNQDYHFACEQMKSIRQDLTVQGIKNEFSVQVYECHARIALEKGDREEFNQCQTVLKSLYKQGILGEVAEFTAYNILYYIYTKSSIDLNSCLASLTKEQKKDEVVQHALALRSASALSNYHLFFKLYSTAPKMSGYLVDLFIGRERKLALKRIIKTYRPTISIAYINSLLAFDDELTCRAWLEELGVTFVSLDPSIIDCKASANALNCIT</sequence>
<gene>
    <name evidence="3" type="primary">LENG8</name>
</gene>
<dbReference type="InterPro" id="IPR005062">
    <property type="entry name" value="SAC3/GANP/THP3_conserved"/>
</dbReference>
<dbReference type="PROSITE" id="PS50250">
    <property type="entry name" value="PCI"/>
    <property type="match status" value="1"/>
</dbReference>
<feature type="compositionally biased region" description="Low complexity" evidence="1">
    <location>
        <begin position="244"/>
        <end position="267"/>
    </location>
</feature>
<dbReference type="InterPro" id="IPR000717">
    <property type="entry name" value="PCI_dom"/>
</dbReference>
<dbReference type="Pfam" id="PF03399">
    <property type="entry name" value="SAC3_GANP"/>
    <property type="match status" value="1"/>
</dbReference>
<dbReference type="PANTHER" id="PTHR12436:SF4">
    <property type="entry name" value="LEUKOCYTE RECEPTOR CLUSTER MEMBER 8"/>
    <property type="match status" value="1"/>
</dbReference>
<dbReference type="Pfam" id="PF03184">
    <property type="entry name" value="DDE_1"/>
    <property type="match status" value="1"/>
</dbReference>
<evidence type="ECO:0000313" key="3">
    <source>
        <dbReference type="EMBL" id="CDG67914.1"/>
    </source>
</evidence>
<feature type="compositionally biased region" description="Pro residues" evidence="1">
    <location>
        <begin position="231"/>
        <end position="243"/>
    </location>
</feature>
<dbReference type="Gene3D" id="1.25.40.990">
    <property type="match status" value="1"/>
</dbReference>
<dbReference type="PANTHER" id="PTHR12436">
    <property type="entry name" value="80 KDA MCM3-ASSOCIATED PROTEIN"/>
    <property type="match status" value="1"/>
</dbReference>
<keyword evidence="3" id="KW-0675">Receptor</keyword>